<evidence type="ECO:0000256" key="3">
    <source>
        <dbReference type="ARBA" id="ARBA00022452"/>
    </source>
</evidence>
<accession>C9LDG0</accession>
<evidence type="ECO:0000313" key="16">
    <source>
        <dbReference type="Proteomes" id="UP000003460"/>
    </source>
</evidence>
<dbReference type="InterPro" id="IPR012910">
    <property type="entry name" value="Plug_dom"/>
</dbReference>
<evidence type="ECO:0000256" key="12">
    <source>
        <dbReference type="SAM" id="SignalP"/>
    </source>
</evidence>
<dbReference type="Proteomes" id="UP000003460">
    <property type="component" value="Unassembled WGS sequence"/>
</dbReference>
<evidence type="ECO:0000259" key="14">
    <source>
        <dbReference type="Pfam" id="PF07715"/>
    </source>
</evidence>
<feature type="domain" description="TonB-dependent receptor-like beta-barrel" evidence="13">
    <location>
        <begin position="315"/>
        <end position="707"/>
    </location>
</feature>
<protein>
    <submittedName>
        <fullName evidence="15">TonB-dependent receptor</fullName>
    </submittedName>
</protein>
<evidence type="ECO:0000256" key="11">
    <source>
        <dbReference type="RuleBase" id="RU003357"/>
    </source>
</evidence>
<dbReference type="PANTHER" id="PTHR30069">
    <property type="entry name" value="TONB-DEPENDENT OUTER MEMBRANE RECEPTOR"/>
    <property type="match status" value="1"/>
</dbReference>
<dbReference type="EMBL" id="ACIJ02000004">
    <property type="protein sequence ID" value="EEX72828.1"/>
    <property type="molecule type" value="Genomic_DNA"/>
</dbReference>
<dbReference type="Gene3D" id="2.170.130.10">
    <property type="entry name" value="TonB-dependent receptor, plug domain"/>
    <property type="match status" value="1"/>
</dbReference>
<reference evidence="15" key="1">
    <citation type="submission" date="2009-09" db="EMBL/GenBank/DDBJ databases">
        <authorList>
            <person name="Weinstock G."/>
            <person name="Sodergren E."/>
            <person name="Clifton S."/>
            <person name="Fulton L."/>
            <person name="Fulton B."/>
            <person name="Courtney L."/>
            <person name="Fronick C."/>
            <person name="Harrison M."/>
            <person name="Strong C."/>
            <person name="Farmer C."/>
            <person name="Delahaunty K."/>
            <person name="Markovic C."/>
            <person name="Hall O."/>
            <person name="Minx P."/>
            <person name="Tomlinson C."/>
            <person name="Mitreva M."/>
            <person name="Nelson J."/>
            <person name="Hou S."/>
            <person name="Wollam A."/>
            <person name="Pepin K.H."/>
            <person name="Johnson M."/>
            <person name="Bhonagiri V."/>
            <person name="Nash W.E."/>
            <person name="Warren W."/>
            <person name="Chinwalla A."/>
            <person name="Mardis E.R."/>
            <person name="Wilson R.K."/>
        </authorList>
    </citation>
    <scope>NUCLEOTIDE SEQUENCE [LARGE SCALE GENOMIC DNA]</scope>
    <source>
        <strain evidence="15">ATCC 51259</strain>
    </source>
</reference>
<dbReference type="STRING" id="626522.GCWU000325_00230"/>
<keyword evidence="8 15" id="KW-0675">Receptor</keyword>
<evidence type="ECO:0000256" key="9">
    <source>
        <dbReference type="ARBA" id="ARBA00023237"/>
    </source>
</evidence>
<dbReference type="Gene3D" id="2.60.40.1120">
    <property type="entry name" value="Carboxypeptidase-like, regulatory domain"/>
    <property type="match status" value="1"/>
</dbReference>
<dbReference type="CDD" id="cd01347">
    <property type="entry name" value="ligand_gated_channel"/>
    <property type="match status" value="1"/>
</dbReference>
<feature type="signal peptide" evidence="12">
    <location>
        <begin position="1"/>
        <end position="21"/>
    </location>
</feature>
<keyword evidence="2 10" id="KW-0813">Transport</keyword>
<evidence type="ECO:0000313" key="15">
    <source>
        <dbReference type="EMBL" id="EEX72828.1"/>
    </source>
</evidence>
<dbReference type="InterPro" id="IPR037066">
    <property type="entry name" value="Plug_dom_sf"/>
</dbReference>
<evidence type="ECO:0000256" key="6">
    <source>
        <dbReference type="ARBA" id="ARBA00023077"/>
    </source>
</evidence>
<dbReference type="SUPFAM" id="SSF56935">
    <property type="entry name" value="Porins"/>
    <property type="match status" value="1"/>
</dbReference>
<evidence type="ECO:0000256" key="8">
    <source>
        <dbReference type="ARBA" id="ARBA00023170"/>
    </source>
</evidence>
<keyword evidence="16" id="KW-1185">Reference proteome</keyword>
<comment type="caution">
    <text evidence="15">The sequence shown here is derived from an EMBL/GenBank/DDBJ whole genome shotgun (WGS) entry which is preliminary data.</text>
</comment>
<dbReference type="PANTHER" id="PTHR30069:SF29">
    <property type="entry name" value="HEMOGLOBIN AND HEMOGLOBIN-HAPTOGLOBIN-BINDING PROTEIN 1-RELATED"/>
    <property type="match status" value="1"/>
</dbReference>
<evidence type="ECO:0000256" key="7">
    <source>
        <dbReference type="ARBA" id="ARBA00023136"/>
    </source>
</evidence>
<dbReference type="GO" id="GO:0015344">
    <property type="term" value="F:siderophore uptake transmembrane transporter activity"/>
    <property type="evidence" value="ECO:0007669"/>
    <property type="project" value="TreeGrafter"/>
</dbReference>
<keyword evidence="7 10" id="KW-0472">Membrane</keyword>
<evidence type="ECO:0000256" key="10">
    <source>
        <dbReference type="PROSITE-ProRule" id="PRU01360"/>
    </source>
</evidence>
<comment type="similarity">
    <text evidence="10 11">Belongs to the TonB-dependent receptor family.</text>
</comment>
<evidence type="ECO:0000256" key="5">
    <source>
        <dbReference type="ARBA" id="ARBA00022729"/>
    </source>
</evidence>
<gene>
    <name evidence="15" type="ORF">GCWU000325_00230</name>
</gene>
<dbReference type="Pfam" id="PF07715">
    <property type="entry name" value="Plug"/>
    <property type="match status" value="1"/>
</dbReference>
<name>C9LDG0_9BACT</name>
<evidence type="ECO:0000256" key="2">
    <source>
        <dbReference type="ARBA" id="ARBA00022448"/>
    </source>
</evidence>
<dbReference type="SUPFAM" id="SSF49464">
    <property type="entry name" value="Carboxypeptidase regulatory domain-like"/>
    <property type="match status" value="1"/>
</dbReference>
<dbReference type="Gene3D" id="2.40.170.20">
    <property type="entry name" value="TonB-dependent receptor, beta-barrel domain"/>
    <property type="match status" value="1"/>
</dbReference>
<dbReference type="InterPro" id="IPR039426">
    <property type="entry name" value="TonB-dep_rcpt-like"/>
</dbReference>
<dbReference type="Pfam" id="PF00593">
    <property type="entry name" value="TonB_dep_Rec_b-barrel"/>
    <property type="match status" value="1"/>
</dbReference>
<keyword evidence="4 10" id="KW-0812">Transmembrane</keyword>
<dbReference type="PROSITE" id="PS52016">
    <property type="entry name" value="TONB_DEPENDENT_REC_3"/>
    <property type="match status" value="1"/>
</dbReference>
<comment type="subcellular location">
    <subcellularLocation>
        <location evidence="1 10">Cell outer membrane</location>
        <topology evidence="1 10">Multi-pass membrane protein</topology>
    </subcellularLocation>
</comment>
<feature type="domain" description="TonB-dependent receptor plug" evidence="14">
    <location>
        <begin position="127"/>
        <end position="234"/>
    </location>
</feature>
<keyword evidence="6 11" id="KW-0798">TonB box</keyword>
<dbReference type="Pfam" id="PF13715">
    <property type="entry name" value="CarbopepD_reg_2"/>
    <property type="match status" value="1"/>
</dbReference>
<proteinExistence type="inferred from homology"/>
<dbReference type="RefSeq" id="WP_006254002.1">
    <property type="nucleotide sequence ID" value="NZ_GG700642.1"/>
</dbReference>
<dbReference type="AlphaFoldDB" id="C9LDG0"/>
<dbReference type="GO" id="GO:0009279">
    <property type="term" value="C:cell outer membrane"/>
    <property type="evidence" value="ECO:0007669"/>
    <property type="project" value="UniProtKB-SubCell"/>
</dbReference>
<keyword evidence="9 10" id="KW-0998">Cell outer membrane</keyword>
<dbReference type="InterPro" id="IPR000531">
    <property type="entry name" value="Beta-barrel_TonB"/>
</dbReference>
<dbReference type="InterPro" id="IPR008969">
    <property type="entry name" value="CarboxyPept-like_regulatory"/>
</dbReference>
<dbReference type="HOGENOM" id="CLU_008287_18_0_10"/>
<keyword evidence="5 12" id="KW-0732">Signal</keyword>
<evidence type="ECO:0000256" key="4">
    <source>
        <dbReference type="ARBA" id="ARBA00022692"/>
    </source>
</evidence>
<evidence type="ECO:0000259" key="13">
    <source>
        <dbReference type="Pfam" id="PF00593"/>
    </source>
</evidence>
<sequence>MMKNIALLLLLLVVTALPKEAAADNIAEVVRHTIRGIVVDEDQKPIAAASVRLVNTTLASGTNAKGEFVLQVKQRPKYTLVVQALGYTSKTIDLEGTKDTLLKVVLELTTGRLNEVVVTGSRIEKPLKDVPIITRVIGKDEIAAVNPIDVNSLLEYTLPGIQFFYNSMSQTQEISYQGMDSKSVLFLVDGERLSGEGADHNIDFNRLNVDNIERVEIVRGAASTLYDSRAIGGVINIITKRAERPINANFTARYAGVNGQKYGAEFGCRSERFSSFTTLGFRHRSTYKIKDGTGKRVDIINPDGTTDTRELPPSQAAIYGYRIWDASQRFNYAFTEHLSAQLSGSYYGNRRPPKSGRKFYDKYEDWVIGSKIKYIFDDNHTLDFNYSFDNYTKRAVYFQAGRSVRSYGNVNSVGRLNYTGNYGTHTLSFGGEWQYERLKHYMMKDTGTVSGSHYAAYLQEDWRITPQLNIVAGVRGDKAFQYKFHLTPKISVLYRPSANLTLRGGYARGYRVPTLKELYQEFNMAGILMLYGNKNLKPEKSQQYSLSAEYNKGGLNLTVSAYHNRFKNKISYEYLEPGVSYDMHYVNAENVKTTGIEATADYRLPWGLKVTTAYAYVNNYEKVNGYNTSWVRPHSAKLNLQYKHSFHKVQGTVAFNSQWASRITRYSYDAKLKGYRQYVFDARAICSLNLGVQFLRGVKLGLMVDNLFNYKDKAADSTVQAPLNGVSYVATLALNISDLVKF</sequence>
<dbReference type="InterPro" id="IPR036942">
    <property type="entry name" value="Beta-barrel_TonB_sf"/>
</dbReference>
<keyword evidence="3 10" id="KW-1134">Transmembrane beta strand</keyword>
<organism evidence="15 16">
    <name type="scientific">Alloprevotella tannerae ATCC 51259</name>
    <dbReference type="NCBI Taxonomy" id="626522"/>
    <lineage>
        <taxon>Bacteria</taxon>
        <taxon>Pseudomonadati</taxon>
        <taxon>Bacteroidota</taxon>
        <taxon>Bacteroidia</taxon>
        <taxon>Bacteroidales</taxon>
        <taxon>Prevotellaceae</taxon>
        <taxon>Alloprevotella</taxon>
    </lineage>
</organism>
<feature type="chain" id="PRO_5002998248" evidence="12">
    <location>
        <begin position="22"/>
        <end position="742"/>
    </location>
</feature>
<dbReference type="GeneID" id="84575559"/>
<dbReference type="eggNOG" id="COG4771">
    <property type="taxonomic scope" value="Bacteria"/>
</dbReference>
<evidence type="ECO:0000256" key="1">
    <source>
        <dbReference type="ARBA" id="ARBA00004571"/>
    </source>
</evidence>
<dbReference type="GO" id="GO:0044718">
    <property type="term" value="P:siderophore transmembrane transport"/>
    <property type="evidence" value="ECO:0007669"/>
    <property type="project" value="TreeGrafter"/>
</dbReference>